<name>A0A3N8Q740_9BURK</name>
<dbReference type="InterPro" id="IPR036890">
    <property type="entry name" value="HATPase_C_sf"/>
</dbReference>
<dbReference type="CDD" id="cd00082">
    <property type="entry name" value="HisKA"/>
    <property type="match status" value="1"/>
</dbReference>
<evidence type="ECO:0000256" key="3">
    <source>
        <dbReference type="ARBA" id="ARBA00012438"/>
    </source>
</evidence>
<evidence type="ECO:0000313" key="13">
    <source>
        <dbReference type="EMBL" id="RQT18970.1"/>
    </source>
</evidence>
<evidence type="ECO:0000256" key="11">
    <source>
        <dbReference type="ARBA" id="ARBA00023012"/>
    </source>
</evidence>
<evidence type="ECO:0000256" key="7">
    <source>
        <dbReference type="ARBA" id="ARBA00022741"/>
    </source>
</evidence>
<dbReference type="PANTHER" id="PTHR45436:SF14">
    <property type="entry name" value="SENSOR PROTEIN QSEC"/>
    <property type="match status" value="1"/>
</dbReference>
<dbReference type="PROSITE" id="PS50885">
    <property type="entry name" value="HAMP"/>
    <property type="match status" value="1"/>
</dbReference>
<keyword evidence="9" id="KW-0067">ATP-binding</keyword>
<dbReference type="SMART" id="SM00387">
    <property type="entry name" value="HATPase_c"/>
    <property type="match status" value="1"/>
</dbReference>
<dbReference type="Pfam" id="PF02518">
    <property type="entry name" value="HATPase_c"/>
    <property type="match status" value="1"/>
</dbReference>
<evidence type="ECO:0000256" key="6">
    <source>
        <dbReference type="ARBA" id="ARBA00022692"/>
    </source>
</evidence>
<keyword evidence="11" id="KW-0902">Two-component regulatory system</keyword>
<dbReference type="Gene3D" id="1.10.287.130">
    <property type="match status" value="1"/>
</dbReference>
<dbReference type="SUPFAM" id="SSF47384">
    <property type="entry name" value="Homodimeric domain of signal transducing histidine kinase"/>
    <property type="match status" value="1"/>
</dbReference>
<evidence type="ECO:0000256" key="4">
    <source>
        <dbReference type="ARBA" id="ARBA00022553"/>
    </source>
</evidence>
<evidence type="ECO:0000256" key="8">
    <source>
        <dbReference type="ARBA" id="ARBA00022777"/>
    </source>
</evidence>
<dbReference type="SMART" id="SM00388">
    <property type="entry name" value="HisKA"/>
    <property type="match status" value="1"/>
</dbReference>
<gene>
    <name evidence="13" type="ORF">DF037_34490</name>
</gene>
<dbReference type="InterPro" id="IPR003661">
    <property type="entry name" value="HisK_dim/P_dom"/>
</dbReference>
<dbReference type="InterPro" id="IPR003660">
    <property type="entry name" value="HAMP_dom"/>
</dbReference>
<keyword evidence="7" id="KW-0547">Nucleotide-binding</keyword>
<keyword evidence="5" id="KW-0808">Transferase</keyword>
<proteinExistence type="predicted"/>
<dbReference type="GO" id="GO:0005524">
    <property type="term" value="F:ATP binding"/>
    <property type="evidence" value="ECO:0007669"/>
    <property type="project" value="UniProtKB-KW"/>
</dbReference>
<keyword evidence="12" id="KW-0472">Membrane</keyword>
<dbReference type="EMBL" id="QTQX01000031">
    <property type="protein sequence ID" value="RQT18970.1"/>
    <property type="molecule type" value="Genomic_DNA"/>
</dbReference>
<dbReference type="GO" id="GO:0005886">
    <property type="term" value="C:plasma membrane"/>
    <property type="evidence" value="ECO:0007669"/>
    <property type="project" value="TreeGrafter"/>
</dbReference>
<evidence type="ECO:0000256" key="1">
    <source>
        <dbReference type="ARBA" id="ARBA00000085"/>
    </source>
</evidence>
<organism evidence="13 14">
    <name type="scientific">Burkholderia contaminans</name>
    <dbReference type="NCBI Taxonomy" id="488447"/>
    <lineage>
        <taxon>Bacteria</taxon>
        <taxon>Pseudomonadati</taxon>
        <taxon>Pseudomonadota</taxon>
        <taxon>Betaproteobacteria</taxon>
        <taxon>Burkholderiales</taxon>
        <taxon>Burkholderiaceae</taxon>
        <taxon>Burkholderia</taxon>
        <taxon>Burkholderia cepacia complex</taxon>
    </lineage>
</organism>
<comment type="catalytic activity">
    <reaction evidence="1">
        <text>ATP + protein L-histidine = ADP + protein N-phospho-L-histidine.</text>
        <dbReference type="EC" id="2.7.13.3"/>
    </reaction>
</comment>
<dbReference type="SUPFAM" id="SSF55874">
    <property type="entry name" value="ATPase domain of HSP90 chaperone/DNA topoisomerase II/histidine kinase"/>
    <property type="match status" value="1"/>
</dbReference>
<dbReference type="GO" id="GO:0000155">
    <property type="term" value="F:phosphorelay sensor kinase activity"/>
    <property type="evidence" value="ECO:0007669"/>
    <property type="project" value="InterPro"/>
</dbReference>
<dbReference type="InterPro" id="IPR036097">
    <property type="entry name" value="HisK_dim/P_sf"/>
</dbReference>
<sequence>MKSLRRRLLLWLVPTTLLIGVVASAATYWGALTEIDELLSDQLKAVARHVVVDANGRLSLTGFKHGDDDRLSGQQSHGVLLEVWRGSGVLFSTDPDSSLPPPHGPGLADIAVQGQLWHTYVYRSGDTLIRVAQAQRAHWEAVAEIAMHLLWPVLSLLPVLALFLWFGIGYGLRPLREIASTLRRRDADNMQSIDTTAMPSEVAPLADAINDLLLRLDQSFSVQRRFIADAAHELRTPIMGLGIQAELLPRAQGEQERDAIVTQIRIGTSRLAHLAEQLLTLARLAPQAPEAPFEQLDIATIALSVVSDRERVAKAHHVDLGLVAADAVIVRGNREELRILLNNLVDNAIRYAGAGACIDVVVGEDGNHPILEVRDTGPGIPDNELTRVCERFYRGAGQNASGTGLGLSIVQRIAEHHQAELKMTNRSDTRGLSVRVIFPRRTS</sequence>
<keyword evidence="4" id="KW-0597">Phosphoprotein</keyword>
<keyword evidence="10" id="KW-1133">Transmembrane helix</keyword>
<accession>A0A3N8Q740</accession>
<evidence type="ECO:0000313" key="14">
    <source>
        <dbReference type="Proteomes" id="UP000269271"/>
    </source>
</evidence>
<protein>
    <recommendedName>
        <fullName evidence="3">histidine kinase</fullName>
        <ecNumber evidence="3">2.7.13.3</ecNumber>
    </recommendedName>
</protein>
<keyword evidence="8" id="KW-0418">Kinase</keyword>
<dbReference type="EC" id="2.7.13.3" evidence="3"/>
<dbReference type="Proteomes" id="UP000269271">
    <property type="component" value="Unassembled WGS sequence"/>
</dbReference>
<dbReference type="PROSITE" id="PS50109">
    <property type="entry name" value="HIS_KIN"/>
    <property type="match status" value="1"/>
</dbReference>
<dbReference type="RefSeq" id="WP_047853358.1">
    <property type="nucleotide sequence ID" value="NZ_CABVQJ010000022.1"/>
</dbReference>
<comment type="caution">
    <text evidence="13">The sequence shown here is derived from an EMBL/GenBank/DDBJ whole genome shotgun (WGS) entry which is preliminary data.</text>
</comment>
<dbReference type="Gene3D" id="3.30.565.10">
    <property type="entry name" value="Histidine kinase-like ATPase, C-terminal domain"/>
    <property type="match status" value="1"/>
</dbReference>
<evidence type="ECO:0000256" key="9">
    <source>
        <dbReference type="ARBA" id="ARBA00022840"/>
    </source>
</evidence>
<comment type="subcellular location">
    <subcellularLocation>
        <location evidence="2">Membrane</location>
        <topology evidence="2">Multi-pass membrane protein</topology>
    </subcellularLocation>
</comment>
<evidence type="ECO:0000256" key="12">
    <source>
        <dbReference type="ARBA" id="ARBA00023136"/>
    </source>
</evidence>
<dbReference type="PANTHER" id="PTHR45436">
    <property type="entry name" value="SENSOR HISTIDINE KINASE YKOH"/>
    <property type="match status" value="1"/>
</dbReference>
<dbReference type="PRINTS" id="PR00344">
    <property type="entry name" value="BCTRLSENSOR"/>
</dbReference>
<evidence type="ECO:0000256" key="10">
    <source>
        <dbReference type="ARBA" id="ARBA00022989"/>
    </source>
</evidence>
<dbReference type="InterPro" id="IPR003594">
    <property type="entry name" value="HATPase_dom"/>
</dbReference>
<dbReference type="InterPro" id="IPR050428">
    <property type="entry name" value="TCS_sensor_his_kinase"/>
</dbReference>
<dbReference type="InterPro" id="IPR004358">
    <property type="entry name" value="Sig_transdc_His_kin-like_C"/>
</dbReference>
<evidence type="ECO:0000256" key="2">
    <source>
        <dbReference type="ARBA" id="ARBA00004141"/>
    </source>
</evidence>
<reference evidence="13 14" key="1">
    <citation type="submission" date="2018-08" db="EMBL/GenBank/DDBJ databases">
        <title>Comparative analysis of Burkholderia isolates from Puerto Rico.</title>
        <authorList>
            <person name="Hall C."/>
            <person name="Sahl J."/>
            <person name="Wagner D."/>
        </authorList>
    </citation>
    <scope>NUCLEOTIDE SEQUENCE [LARGE SCALE GENOMIC DNA]</scope>
    <source>
        <strain evidence="13 14">Bp9001</strain>
    </source>
</reference>
<dbReference type="AlphaFoldDB" id="A0A3N8Q740"/>
<keyword evidence="6" id="KW-0812">Transmembrane</keyword>
<evidence type="ECO:0000256" key="5">
    <source>
        <dbReference type="ARBA" id="ARBA00022679"/>
    </source>
</evidence>
<dbReference type="InterPro" id="IPR005467">
    <property type="entry name" value="His_kinase_dom"/>
</dbReference>
<dbReference type="Pfam" id="PF00512">
    <property type="entry name" value="HisKA"/>
    <property type="match status" value="1"/>
</dbReference>